<dbReference type="InterPro" id="IPR024032">
    <property type="entry name" value="rSAM_paired_HxsC"/>
</dbReference>
<dbReference type="EMBL" id="SUNE01000001">
    <property type="protein sequence ID" value="MDG5898359.1"/>
    <property type="molecule type" value="Genomic_DNA"/>
</dbReference>
<reference evidence="7" key="2">
    <citation type="submission" date="2019-04" db="EMBL/GenBank/DDBJ databases">
        <authorList>
            <person name="Zou H."/>
        </authorList>
    </citation>
    <scope>NUCLEOTIDE SEQUENCE</scope>
    <source>
        <strain evidence="7">2015oxa</strain>
    </source>
</reference>
<proteinExistence type="predicted"/>
<dbReference type="InterPro" id="IPR007197">
    <property type="entry name" value="rSAM"/>
</dbReference>
<dbReference type="SFLD" id="SFLDG01103">
    <property type="entry name" value="Uncharacterised_Radical_SAM_Su"/>
    <property type="match status" value="1"/>
</dbReference>
<dbReference type="GO" id="GO:0051536">
    <property type="term" value="F:iron-sulfur cluster binding"/>
    <property type="evidence" value="ECO:0007669"/>
    <property type="project" value="UniProtKB-KW"/>
</dbReference>
<evidence type="ECO:0000256" key="3">
    <source>
        <dbReference type="ARBA" id="ARBA00022723"/>
    </source>
</evidence>
<accession>A0AAW6QQL9</accession>
<dbReference type="SFLD" id="SFLDG01067">
    <property type="entry name" value="SPASM/twitch_domain_containing"/>
    <property type="match status" value="1"/>
</dbReference>
<evidence type="ECO:0000259" key="6">
    <source>
        <dbReference type="PROSITE" id="PS51918"/>
    </source>
</evidence>
<reference evidence="7" key="1">
    <citation type="journal article" date="2019" name="Int J Environ Res Public Health">
        <title>Characterization of Chromosome-Mediated BlaOXA-894 in Shewanella xiamenensis Isolated from Pig Wastewater.</title>
        <authorList>
            <person name="Zou H."/>
            <person name="Zhou Z."/>
            <person name="Xia H."/>
            <person name="Zhao Q."/>
            <person name="Li X."/>
        </authorList>
    </citation>
    <scope>NUCLEOTIDE SEQUENCE</scope>
    <source>
        <strain evidence="7">2015oxa</strain>
    </source>
</reference>
<evidence type="ECO:0000256" key="2">
    <source>
        <dbReference type="ARBA" id="ARBA00022691"/>
    </source>
</evidence>
<name>A0AAW6QQL9_9GAMM</name>
<evidence type="ECO:0000256" key="1">
    <source>
        <dbReference type="ARBA" id="ARBA00001966"/>
    </source>
</evidence>
<dbReference type="InterPro" id="IPR050377">
    <property type="entry name" value="Radical_SAM_PqqE_MftC-like"/>
</dbReference>
<dbReference type="NCBIfam" id="TIGR03977">
    <property type="entry name" value="rSAM_pair_HxsC"/>
    <property type="match status" value="1"/>
</dbReference>
<evidence type="ECO:0000256" key="4">
    <source>
        <dbReference type="ARBA" id="ARBA00023004"/>
    </source>
</evidence>
<evidence type="ECO:0000256" key="5">
    <source>
        <dbReference type="ARBA" id="ARBA00023014"/>
    </source>
</evidence>
<dbReference type="PANTHER" id="PTHR11228">
    <property type="entry name" value="RADICAL SAM DOMAIN PROTEIN"/>
    <property type="match status" value="1"/>
</dbReference>
<keyword evidence="4" id="KW-0408">Iron</keyword>
<keyword evidence="3" id="KW-0479">Metal-binding</keyword>
<dbReference type="GO" id="GO:0046872">
    <property type="term" value="F:metal ion binding"/>
    <property type="evidence" value="ECO:0007669"/>
    <property type="project" value="UniProtKB-KW"/>
</dbReference>
<gene>
    <name evidence="7" type="primary">hxsC</name>
    <name evidence="7" type="ORF">E2650_00265</name>
</gene>
<dbReference type="RefSeq" id="WP_279254482.1">
    <property type="nucleotide sequence ID" value="NZ_JAOCAS010000003.1"/>
</dbReference>
<feature type="domain" description="Radical SAM core" evidence="6">
    <location>
        <begin position="105"/>
        <end position="326"/>
    </location>
</feature>
<keyword evidence="2" id="KW-0949">S-adenosyl-L-methionine</keyword>
<dbReference type="Pfam" id="PF04055">
    <property type="entry name" value="Radical_SAM"/>
    <property type="match status" value="1"/>
</dbReference>
<comment type="caution">
    <text evidence="7">The sequence shown here is derived from an EMBL/GenBank/DDBJ whole genome shotgun (WGS) entry which is preliminary data.</text>
</comment>
<comment type="cofactor">
    <cofactor evidence="1">
        <name>[4Fe-4S] cluster</name>
        <dbReference type="ChEBI" id="CHEBI:49883"/>
    </cofactor>
</comment>
<dbReference type="AlphaFoldDB" id="A0AAW6QQL9"/>
<protein>
    <submittedName>
        <fullName evidence="7">His-Xaa-Ser system radical SAM maturase HxsC</fullName>
    </submittedName>
</protein>
<dbReference type="Gene3D" id="3.20.20.70">
    <property type="entry name" value="Aldolase class I"/>
    <property type="match status" value="1"/>
</dbReference>
<dbReference type="SUPFAM" id="SSF102114">
    <property type="entry name" value="Radical SAM enzymes"/>
    <property type="match status" value="1"/>
</dbReference>
<dbReference type="PANTHER" id="PTHR11228:SF34">
    <property type="entry name" value="TUNGSTEN-CONTAINING ALDEHYDE FERREDOXIN OXIDOREDUCTASE COFACTOR MODIFYING PROTEIN"/>
    <property type="match status" value="1"/>
</dbReference>
<dbReference type="GO" id="GO:0003824">
    <property type="term" value="F:catalytic activity"/>
    <property type="evidence" value="ECO:0007669"/>
    <property type="project" value="InterPro"/>
</dbReference>
<organism evidence="7">
    <name type="scientific">Shewanella xiamenensis</name>
    <dbReference type="NCBI Taxonomy" id="332186"/>
    <lineage>
        <taxon>Bacteria</taxon>
        <taxon>Pseudomonadati</taxon>
        <taxon>Pseudomonadota</taxon>
        <taxon>Gammaproteobacteria</taxon>
        <taxon>Alteromonadales</taxon>
        <taxon>Shewanellaceae</taxon>
        <taxon>Shewanella</taxon>
    </lineage>
</organism>
<keyword evidence="5" id="KW-0411">Iron-sulfur</keyword>
<dbReference type="CDD" id="cd01335">
    <property type="entry name" value="Radical_SAM"/>
    <property type="match status" value="1"/>
</dbReference>
<dbReference type="Proteomes" id="UP001152518">
    <property type="component" value="Unassembled WGS sequence"/>
</dbReference>
<dbReference type="SFLD" id="SFLDS00029">
    <property type="entry name" value="Radical_SAM"/>
    <property type="match status" value="1"/>
</dbReference>
<dbReference type="InterPro" id="IPR013785">
    <property type="entry name" value="Aldolase_TIM"/>
</dbReference>
<dbReference type="InterPro" id="IPR058240">
    <property type="entry name" value="rSAM_sf"/>
</dbReference>
<sequence>MDKGIPLKTRAEVKAFSGSKMLKVIGLDEFVSNGMCDNRHCLLLPNYDPNQRELLSLDWGAVAIQCGGIPSNLTIPVISKLEHPEVIATGDVIVLNENRIDILYRRKSPANLLFVTERCNHQCIMCSQPPKVLDDSWRFEECNQLLELIDRDISVLGISGGEPTLQRDGFLKLLEHAKKALPSTQLHILTNGSAFEEYLYVEQIIQLGHQQIVWGIPIYGSTPQQHDYHTQVLGSFNKTMHGLYNLGHVGAQIELRVVLTRPIIENIVELSEFIARNLPFVSTVALMGLEPTGFARTNYEAVWCDLNDYQEELLEGTHVLLSSGLDTVLYNIPRCHVPKSLRSIAVQSISDWKNSSRKECEYCEEQNLCCGFFKSHTQRFSEQNVKPIQLERRTENVVRT</sequence>
<evidence type="ECO:0000313" key="7">
    <source>
        <dbReference type="EMBL" id="MDG5898359.1"/>
    </source>
</evidence>
<dbReference type="PROSITE" id="PS51918">
    <property type="entry name" value="RADICAL_SAM"/>
    <property type="match status" value="1"/>
</dbReference>